<keyword evidence="2" id="KW-1185">Reference proteome</keyword>
<organism evidence="1 2">
    <name type="scientific">Caenorhabditis auriculariae</name>
    <dbReference type="NCBI Taxonomy" id="2777116"/>
    <lineage>
        <taxon>Eukaryota</taxon>
        <taxon>Metazoa</taxon>
        <taxon>Ecdysozoa</taxon>
        <taxon>Nematoda</taxon>
        <taxon>Chromadorea</taxon>
        <taxon>Rhabditida</taxon>
        <taxon>Rhabditina</taxon>
        <taxon>Rhabditomorpha</taxon>
        <taxon>Rhabditoidea</taxon>
        <taxon>Rhabditidae</taxon>
        <taxon>Peloderinae</taxon>
        <taxon>Caenorhabditis</taxon>
    </lineage>
</organism>
<protein>
    <submittedName>
        <fullName evidence="1">Uncharacterized protein</fullName>
    </submittedName>
</protein>
<dbReference type="Proteomes" id="UP000835052">
    <property type="component" value="Unassembled WGS sequence"/>
</dbReference>
<reference evidence="1" key="1">
    <citation type="submission" date="2020-10" db="EMBL/GenBank/DDBJ databases">
        <authorList>
            <person name="Kikuchi T."/>
        </authorList>
    </citation>
    <scope>NUCLEOTIDE SEQUENCE</scope>
    <source>
        <strain evidence="1">NKZ352</strain>
    </source>
</reference>
<evidence type="ECO:0000313" key="1">
    <source>
        <dbReference type="EMBL" id="CAD6192771.1"/>
    </source>
</evidence>
<gene>
    <name evidence="1" type="ORF">CAUJ_LOCUS8690</name>
</gene>
<dbReference type="EMBL" id="CAJGYM010000030">
    <property type="protein sequence ID" value="CAD6192771.1"/>
    <property type="molecule type" value="Genomic_DNA"/>
</dbReference>
<sequence>MLRLLCKYRFPIVNDFKMGCKVALMGYVKNLESTSDIQIVPAHLDDPWNYRIFSKLCRLITKKVNPDLAEKIMLGWKTAATVIPRSCKGTFKMHLASTSPPLYHCSSLPLLRQSPDHIPHRARIILCNLYKYRWLKTAFEFHVKGWTQNDLTVEEVKFSMHFVLRFMDIIDKELSVDQQMAMYLKENLFKLDLVEIASAMNKEAKSGKVGLLFAKFKHEEGFAYEIE</sequence>
<proteinExistence type="predicted"/>
<accession>A0A8S1HEE7</accession>
<name>A0A8S1HEE7_9PELO</name>
<comment type="caution">
    <text evidence="1">The sequence shown here is derived from an EMBL/GenBank/DDBJ whole genome shotgun (WGS) entry which is preliminary data.</text>
</comment>
<dbReference type="AlphaFoldDB" id="A0A8S1HEE7"/>
<evidence type="ECO:0000313" key="2">
    <source>
        <dbReference type="Proteomes" id="UP000835052"/>
    </source>
</evidence>